<dbReference type="EMBL" id="AVOT02040310">
    <property type="protein sequence ID" value="MBW0535517.1"/>
    <property type="molecule type" value="Genomic_DNA"/>
</dbReference>
<dbReference type="AlphaFoldDB" id="A0A9Q3FEK3"/>
<feature type="region of interest" description="Disordered" evidence="1">
    <location>
        <begin position="1"/>
        <end position="25"/>
    </location>
</feature>
<evidence type="ECO:0000313" key="3">
    <source>
        <dbReference type="Proteomes" id="UP000765509"/>
    </source>
</evidence>
<name>A0A9Q3FEK3_9BASI</name>
<organism evidence="2 3">
    <name type="scientific">Austropuccinia psidii MF-1</name>
    <dbReference type="NCBI Taxonomy" id="1389203"/>
    <lineage>
        <taxon>Eukaryota</taxon>
        <taxon>Fungi</taxon>
        <taxon>Dikarya</taxon>
        <taxon>Basidiomycota</taxon>
        <taxon>Pucciniomycotina</taxon>
        <taxon>Pucciniomycetes</taxon>
        <taxon>Pucciniales</taxon>
        <taxon>Sphaerophragmiaceae</taxon>
        <taxon>Austropuccinia</taxon>
    </lineage>
</organism>
<accession>A0A9Q3FEK3</accession>
<comment type="caution">
    <text evidence="2">The sequence shown here is derived from an EMBL/GenBank/DDBJ whole genome shotgun (WGS) entry which is preliminary data.</text>
</comment>
<proteinExistence type="predicted"/>
<dbReference type="Proteomes" id="UP000765509">
    <property type="component" value="Unassembled WGS sequence"/>
</dbReference>
<protein>
    <submittedName>
        <fullName evidence="2">Uncharacterized protein</fullName>
    </submittedName>
</protein>
<keyword evidence="3" id="KW-1185">Reference proteome</keyword>
<evidence type="ECO:0000313" key="2">
    <source>
        <dbReference type="EMBL" id="MBW0535517.1"/>
    </source>
</evidence>
<sequence length="202" mass="23352">MKHDTMGLDMTDIVPEPAPKVSTSSNDPGIFLSHFEEFREILNYQSNITQESWKRVLDNINSIYKLLWDSLPKNDADMLLPVGIKVISNREIKLSSWLEEIEIAGLDLFKARETKELSSNNIWNFKFMKELVKPLNNIPKSEHSFFKIVQSLLYPSNPTKKFWLNVMFESIKLVSYYVIAPKPYVAPKTNSKDPLGLKWGEV</sequence>
<reference evidence="2" key="1">
    <citation type="submission" date="2021-03" db="EMBL/GenBank/DDBJ databases">
        <title>Draft genome sequence of rust myrtle Austropuccinia psidii MF-1, a brazilian biotype.</title>
        <authorList>
            <person name="Quecine M.C."/>
            <person name="Pachon D.M.R."/>
            <person name="Bonatelli M.L."/>
            <person name="Correr F.H."/>
            <person name="Franceschini L.M."/>
            <person name="Leite T.F."/>
            <person name="Margarido G.R.A."/>
            <person name="Almeida C.A."/>
            <person name="Ferrarezi J.A."/>
            <person name="Labate C.A."/>
        </authorList>
    </citation>
    <scope>NUCLEOTIDE SEQUENCE</scope>
    <source>
        <strain evidence="2">MF-1</strain>
    </source>
</reference>
<gene>
    <name evidence="2" type="ORF">O181_075232</name>
</gene>
<evidence type="ECO:0000256" key="1">
    <source>
        <dbReference type="SAM" id="MobiDB-lite"/>
    </source>
</evidence>